<protein>
    <submittedName>
        <fullName evidence="2">Transcriptional regulator</fullName>
    </submittedName>
</protein>
<reference evidence="2 3" key="1">
    <citation type="submission" date="2019-02" db="EMBL/GenBank/DDBJ databases">
        <title>Current taxonomic status of genus Agrobacterium and description of Agrobacterium cavarae sp. nov. isolated from maize roots.</title>
        <authorList>
            <person name="Flores-Felix J.D."/>
            <person name="Menendez E."/>
            <person name="Ramirez-Bahena M.H."/>
            <person name="Garcia-Fraile P."/>
            <person name="Velazquez E."/>
        </authorList>
    </citation>
    <scope>NUCLEOTIDE SEQUENCE [LARGE SCALE GENOMIC DNA]</scope>
    <source>
        <strain evidence="2 3">RZME10</strain>
    </source>
</reference>
<dbReference type="GeneID" id="301041039"/>
<evidence type="ECO:0000313" key="2">
    <source>
        <dbReference type="EMBL" id="TBN14872.1"/>
    </source>
</evidence>
<name>A0ABY1YAH9_9HYPH</name>
<evidence type="ECO:0000313" key="3">
    <source>
        <dbReference type="Proteomes" id="UP000294239"/>
    </source>
</evidence>
<dbReference type="SUPFAM" id="SSF46785">
    <property type="entry name" value="Winged helix' DNA-binding domain"/>
    <property type="match status" value="1"/>
</dbReference>
<dbReference type="EMBL" id="SISF01000026">
    <property type="protein sequence ID" value="TBN14872.1"/>
    <property type="molecule type" value="Genomic_DNA"/>
</dbReference>
<gene>
    <name evidence="2" type="ORF">EYC79_07575</name>
</gene>
<dbReference type="InterPro" id="IPR011991">
    <property type="entry name" value="ArsR-like_HTH"/>
</dbReference>
<evidence type="ECO:0000259" key="1">
    <source>
        <dbReference type="SMART" id="SM00418"/>
    </source>
</evidence>
<sequence length="231" mass="25208">MEHWKLLDQTAERINGAAELPAGVFSAIVSRLEDILATGSRDEILSIERHLAAFLKTYTQRASSKVVEAMRCADKADADVAAAFALGQISLAQLMAAQAGNRRVDELFEVAVKDNADIVLSLLEKDRSGLEIADVTGLRPETVSRKIKALRDQGITDFYREGTSLLNFLTPAAKEVAATLSEIDATKTHGGSAVRRSVNAYRKQLPQHMRSPLTFASPATLETRRMRGARS</sequence>
<dbReference type="RefSeq" id="WP_130977579.1">
    <property type="nucleotide sequence ID" value="NZ_SISF01000026.1"/>
</dbReference>
<dbReference type="InterPro" id="IPR036390">
    <property type="entry name" value="WH_DNA-bd_sf"/>
</dbReference>
<feature type="domain" description="HTH arsR-type" evidence="1">
    <location>
        <begin position="106"/>
        <end position="185"/>
    </location>
</feature>
<dbReference type="InterPro" id="IPR036388">
    <property type="entry name" value="WH-like_DNA-bd_sf"/>
</dbReference>
<organism evidence="2 3">
    <name type="scientific">Agrobacterium cavarae</name>
    <dbReference type="NCBI Taxonomy" id="2528239"/>
    <lineage>
        <taxon>Bacteria</taxon>
        <taxon>Pseudomonadati</taxon>
        <taxon>Pseudomonadota</taxon>
        <taxon>Alphaproteobacteria</taxon>
        <taxon>Hyphomicrobiales</taxon>
        <taxon>Rhizobiaceae</taxon>
        <taxon>Rhizobium/Agrobacterium group</taxon>
        <taxon>Agrobacterium</taxon>
    </lineage>
</organism>
<dbReference type="Proteomes" id="UP000294239">
    <property type="component" value="Unassembled WGS sequence"/>
</dbReference>
<accession>A0ABY1YAH9</accession>
<dbReference type="CDD" id="cd00090">
    <property type="entry name" value="HTH_ARSR"/>
    <property type="match status" value="1"/>
</dbReference>
<dbReference type="SMART" id="SM00418">
    <property type="entry name" value="HTH_ARSR"/>
    <property type="match status" value="1"/>
</dbReference>
<dbReference type="InterPro" id="IPR001845">
    <property type="entry name" value="HTH_ArsR_DNA-bd_dom"/>
</dbReference>
<comment type="caution">
    <text evidence="2">The sequence shown here is derived from an EMBL/GenBank/DDBJ whole genome shotgun (WGS) entry which is preliminary data.</text>
</comment>
<keyword evidence="3" id="KW-1185">Reference proteome</keyword>
<proteinExistence type="predicted"/>
<dbReference type="Gene3D" id="1.10.10.10">
    <property type="entry name" value="Winged helix-like DNA-binding domain superfamily/Winged helix DNA-binding domain"/>
    <property type="match status" value="1"/>
</dbReference>